<evidence type="ECO:0000313" key="3">
    <source>
        <dbReference type="Proteomes" id="UP000322225"/>
    </source>
</evidence>
<sequence length="970" mass="107525">MPGSRSLYSKLILQVQVKQYYNMNPSSAITFPTEEFVSSPSPTSGTHSLVPPVPDPRAPFGMYADDSSMTPRAQHSRSHSETAHLTRNHGSLGGGVQASLGTHQNNIYQGHRHVPSGLGIEHHHHHHASGHHARSPLVGRYHSAASDHGHHHSTTATSPLTPPPLPYDIHFSEYGITGQAETSYHHLSASHQRHSISRHRTPSGGHDNHLRCSPDCTAAEAPYHLLATVIGRASVQNLRDNGCYRHREQRERIIVNRPARPNIQTRRSSKRRGSLLAGPVSPSSQVPSMTFEFKPLSFDRRQLESTPPLPPVNHTRQPPAESGFFSDHYRPQPSASQVISHRAIEHDHGYAIPRSSSAPALPLLASQERRLSDASFTSALSSDGVQDTVRPGGDHIHNSLRNPLHRESSEPITSSPRGLERSRSKSPVATTINRESGLRRHATVNSRRLDPLADRSHSIEQLVDSSSGVEMYLGPELAAAFKRRLQAEQVGSSKVLKRKEETITEEEWSFDVPFFAAMQKVLKTRLRFLPEQEQYQIVEYGCQKEMPSVVIAEAIKSLSLRSAGINKPKKVFGITHQCDTSFDIRQLQQNLASMPSSYRKVKALPTPTILTSFSFADFVEAAGPPNSVDLGICAGELSKLHGVVETRPLHEFKTHAEERSQMAEKDMTAWLKARSKEIKPGGLLVYSFTVRTGQSGEHEHAAQHQIGQVDWISPRAPSYLISMSLPTSPTMSEDMHTADRAMTPMTEIGAPSIAFSGTVVSPPISNGKPKDHRPDLWQAMSQALTPAIQRLVSLGEIRSHVAPMLVDAPHWPRSLTEVKATLGKSTEWEILVDQHPDEETRKTIGNTFSNKDAITTASHHDHSDNLEYQMGEMEEWAAAGVQIHKLYHPAWKALQEGQIDRAAYARRVAAYANSVYEAHLKKVLREKGKMDISQSESTVQELYKILVEKCELGALDALKIDIGIVVLRRR</sequence>
<dbReference type="AlphaFoldDB" id="A0AAJ8MV51"/>
<feature type="region of interest" description="Disordered" evidence="1">
    <location>
        <begin position="377"/>
        <end position="437"/>
    </location>
</feature>
<evidence type="ECO:0000313" key="2">
    <source>
        <dbReference type="EMBL" id="WWD16808.1"/>
    </source>
</evidence>
<evidence type="ECO:0000256" key="1">
    <source>
        <dbReference type="SAM" id="MobiDB-lite"/>
    </source>
</evidence>
<keyword evidence="3" id="KW-1185">Reference proteome</keyword>
<feature type="compositionally biased region" description="Polar residues" evidence="1">
    <location>
        <begin position="425"/>
        <end position="434"/>
    </location>
</feature>
<feature type="region of interest" description="Disordered" evidence="1">
    <location>
        <begin position="143"/>
        <end position="164"/>
    </location>
</feature>
<reference evidence="2" key="1">
    <citation type="submission" date="2017-08" db="EMBL/GenBank/DDBJ databases">
        <authorList>
            <person name="Cuomo C."/>
            <person name="Billmyre B."/>
            <person name="Heitman J."/>
        </authorList>
    </citation>
    <scope>NUCLEOTIDE SEQUENCE</scope>
    <source>
        <strain evidence="2">CBS 12478</strain>
    </source>
</reference>
<proteinExistence type="predicted"/>
<dbReference type="Gene3D" id="3.40.50.150">
    <property type="entry name" value="Vaccinia Virus protein VP39"/>
    <property type="match status" value="1"/>
</dbReference>
<dbReference type="InterPro" id="IPR029063">
    <property type="entry name" value="SAM-dependent_MTases_sf"/>
</dbReference>
<feature type="region of interest" description="Disordered" evidence="1">
    <location>
        <begin position="256"/>
        <end position="288"/>
    </location>
</feature>
<name>A0AAJ8MV51_9TREE</name>
<accession>A0AAJ8MV51</accession>
<dbReference type="KEGG" id="ksn:43590733"/>
<feature type="region of interest" description="Disordered" evidence="1">
    <location>
        <begin position="67"/>
        <end position="94"/>
    </location>
</feature>
<feature type="region of interest" description="Disordered" evidence="1">
    <location>
        <begin position="301"/>
        <end position="338"/>
    </location>
</feature>
<dbReference type="Proteomes" id="UP000322225">
    <property type="component" value="Chromosome 2"/>
</dbReference>
<dbReference type="RefSeq" id="XP_031859091.2">
    <property type="nucleotide sequence ID" value="XM_032006575.2"/>
</dbReference>
<dbReference type="GeneID" id="43590733"/>
<organism evidence="2 3">
    <name type="scientific">Kwoniella shandongensis</name>
    <dbReference type="NCBI Taxonomy" id="1734106"/>
    <lineage>
        <taxon>Eukaryota</taxon>
        <taxon>Fungi</taxon>
        <taxon>Dikarya</taxon>
        <taxon>Basidiomycota</taxon>
        <taxon>Agaricomycotina</taxon>
        <taxon>Tremellomycetes</taxon>
        <taxon>Tremellales</taxon>
        <taxon>Cryptococcaceae</taxon>
        <taxon>Kwoniella</taxon>
    </lineage>
</organism>
<reference evidence="2" key="2">
    <citation type="submission" date="2024-01" db="EMBL/GenBank/DDBJ databases">
        <title>Comparative genomics of Cryptococcus and Kwoniella reveals pathogenesis evolution and contrasting modes of karyotype evolution via chromosome fusion or intercentromeric recombination.</title>
        <authorList>
            <person name="Coelho M.A."/>
            <person name="David-Palma M."/>
            <person name="Shea T."/>
            <person name="Bowers K."/>
            <person name="McGinley-Smith S."/>
            <person name="Mohammad A.W."/>
            <person name="Gnirke A."/>
            <person name="Yurkov A.M."/>
            <person name="Nowrousian M."/>
            <person name="Sun S."/>
            <person name="Cuomo C.A."/>
            <person name="Heitman J."/>
        </authorList>
    </citation>
    <scope>NUCLEOTIDE SEQUENCE</scope>
    <source>
        <strain evidence="2">CBS 12478</strain>
    </source>
</reference>
<protein>
    <submittedName>
        <fullName evidence="2">Uncharacterized protein</fullName>
    </submittedName>
</protein>
<gene>
    <name evidence="2" type="ORF">CI109_101240</name>
</gene>
<dbReference type="EMBL" id="CP144052">
    <property type="protein sequence ID" value="WWD16808.1"/>
    <property type="molecule type" value="Genomic_DNA"/>
</dbReference>